<protein>
    <submittedName>
        <fullName evidence="2">Uncharacterized protein</fullName>
    </submittedName>
</protein>
<feature type="transmembrane region" description="Helical" evidence="1">
    <location>
        <begin position="74"/>
        <end position="96"/>
    </location>
</feature>
<keyword evidence="3" id="KW-1185">Reference proteome</keyword>
<keyword evidence="1" id="KW-1133">Transmembrane helix</keyword>
<dbReference type="AlphaFoldDB" id="A0A9N8EDN7"/>
<gene>
    <name evidence="2" type="ORF">SEMRO_999_G229650.1</name>
</gene>
<sequence>MMFDLFDCENVCHGDLSTQHHTRILVILLRFCECGGEWEENNSVSLLHYHHYWICLLPLCVGMILGVHEWFTLFLAEVVSWIAVVLLGIIKALVWLSQKVTKLGKTLLRWGIAMRTFRLALILRVHSAVYHRVARQQHQPRREIRDEDTNRETARVR</sequence>
<organism evidence="2 3">
    <name type="scientific">Seminavis robusta</name>
    <dbReference type="NCBI Taxonomy" id="568900"/>
    <lineage>
        <taxon>Eukaryota</taxon>
        <taxon>Sar</taxon>
        <taxon>Stramenopiles</taxon>
        <taxon>Ochrophyta</taxon>
        <taxon>Bacillariophyta</taxon>
        <taxon>Bacillariophyceae</taxon>
        <taxon>Bacillariophycidae</taxon>
        <taxon>Naviculales</taxon>
        <taxon>Naviculaceae</taxon>
        <taxon>Seminavis</taxon>
    </lineage>
</organism>
<evidence type="ECO:0000313" key="3">
    <source>
        <dbReference type="Proteomes" id="UP001153069"/>
    </source>
</evidence>
<dbReference type="EMBL" id="CAICTM010000997">
    <property type="protein sequence ID" value="CAB9519227.1"/>
    <property type="molecule type" value="Genomic_DNA"/>
</dbReference>
<dbReference type="Proteomes" id="UP001153069">
    <property type="component" value="Unassembled WGS sequence"/>
</dbReference>
<accession>A0A9N8EDN7</accession>
<reference evidence="2" key="1">
    <citation type="submission" date="2020-06" db="EMBL/GenBank/DDBJ databases">
        <authorList>
            <consortium name="Plant Systems Biology data submission"/>
        </authorList>
    </citation>
    <scope>NUCLEOTIDE SEQUENCE</scope>
    <source>
        <strain evidence="2">D6</strain>
    </source>
</reference>
<proteinExistence type="predicted"/>
<keyword evidence="1" id="KW-0472">Membrane</keyword>
<evidence type="ECO:0000256" key="1">
    <source>
        <dbReference type="SAM" id="Phobius"/>
    </source>
</evidence>
<name>A0A9N8EDN7_9STRA</name>
<feature type="transmembrane region" description="Helical" evidence="1">
    <location>
        <begin position="49"/>
        <end position="67"/>
    </location>
</feature>
<comment type="caution">
    <text evidence="2">The sequence shown here is derived from an EMBL/GenBank/DDBJ whole genome shotgun (WGS) entry which is preliminary data.</text>
</comment>
<evidence type="ECO:0000313" key="2">
    <source>
        <dbReference type="EMBL" id="CAB9519227.1"/>
    </source>
</evidence>
<keyword evidence="1" id="KW-0812">Transmembrane</keyword>